<name>A0A084ERH3_MYCCA</name>
<comment type="caution">
    <text evidence="8">The sequence shown here is derived from an EMBL/GenBank/DDBJ whole genome shotgun (WGS) entry which is preliminary data.</text>
</comment>
<gene>
    <name evidence="8" type="primary">chrA</name>
    <name evidence="8" type="ORF">MCAPa_1410</name>
</gene>
<evidence type="ECO:0000256" key="3">
    <source>
        <dbReference type="ARBA" id="ARBA00022475"/>
    </source>
</evidence>
<evidence type="ECO:0000256" key="1">
    <source>
        <dbReference type="ARBA" id="ARBA00004651"/>
    </source>
</evidence>
<dbReference type="Proteomes" id="UP000028533">
    <property type="component" value="Unassembled WGS sequence"/>
</dbReference>
<comment type="similarity">
    <text evidence="2">Belongs to the chromate ion transporter (CHR) (TC 2.A.51) family.</text>
</comment>
<evidence type="ECO:0000256" key="5">
    <source>
        <dbReference type="ARBA" id="ARBA00022989"/>
    </source>
</evidence>
<sequence length="225" mass="25881">MLSFIAFLVTLVLLIFVSLSVFGGGQVFMPIFVWLWKSLNSWFKIEISEEFINTVFAVSNSTPGILSPKFAAITGYMIAQGQWWGFVAMIFTYLAFVLPAIFMMMIAIKYSQKFHQSTFFKKLIDIMNPVVAGIIIALAIEIFISCMFPYFVFNESVSEYWKFIDPNKPNQSMKFFTGWRLIALYCYVPIGIVISLFLYLKKVPIFGLIFANIIFCLVLFEPWLA</sequence>
<evidence type="ECO:0000256" key="6">
    <source>
        <dbReference type="ARBA" id="ARBA00023136"/>
    </source>
</evidence>
<evidence type="ECO:0000256" key="7">
    <source>
        <dbReference type="SAM" id="Phobius"/>
    </source>
</evidence>
<protein>
    <submittedName>
        <fullName evidence="8">Chromate transport protein</fullName>
    </submittedName>
</protein>
<evidence type="ECO:0000313" key="8">
    <source>
        <dbReference type="EMBL" id="KEZ20565.1"/>
    </source>
</evidence>
<dbReference type="GO" id="GO:0005886">
    <property type="term" value="C:plasma membrane"/>
    <property type="evidence" value="ECO:0007669"/>
    <property type="project" value="UniProtKB-SubCell"/>
</dbReference>
<accession>A0A084ERH3</accession>
<dbReference type="EMBL" id="JFDO01000004">
    <property type="protein sequence ID" value="KEZ20565.1"/>
    <property type="molecule type" value="Genomic_DNA"/>
</dbReference>
<feature type="transmembrane region" description="Helical" evidence="7">
    <location>
        <begin position="83"/>
        <end position="108"/>
    </location>
</feature>
<comment type="subcellular location">
    <subcellularLocation>
        <location evidence="1">Cell membrane</location>
        <topology evidence="1">Multi-pass membrane protein</topology>
    </subcellularLocation>
</comment>
<proteinExistence type="inferred from homology"/>
<dbReference type="RefSeq" id="WP_036431185.1">
    <property type="nucleotide sequence ID" value="NZ_JFDO01000004.1"/>
</dbReference>
<feature type="transmembrane region" description="Helical" evidence="7">
    <location>
        <begin position="182"/>
        <end position="200"/>
    </location>
</feature>
<keyword evidence="4 7" id="KW-0812">Transmembrane</keyword>
<feature type="transmembrane region" description="Helical" evidence="7">
    <location>
        <begin position="129"/>
        <end position="153"/>
    </location>
</feature>
<keyword evidence="6 7" id="KW-0472">Membrane</keyword>
<feature type="transmembrane region" description="Helical" evidence="7">
    <location>
        <begin position="205"/>
        <end position="224"/>
    </location>
</feature>
<evidence type="ECO:0000256" key="4">
    <source>
        <dbReference type="ARBA" id="ARBA00022692"/>
    </source>
</evidence>
<reference evidence="8 9" key="1">
    <citation type="submission" date="2014-02" db="EMBL/GenBank/DDBJ databases">
        <title>Genome sequence of Mycoplasma capricolum subsp. capricolum strain 14232.</title>
        <authorList>
            <person name="Sirand-Pugnet P."/>
            <person name="Breton M."/>
            <person name="Dordet-Frisoni E."/>
            <person name="Baranowski E."/>
            <person name="Barre A."/>
            <person name="Couture C."/>
            <person name="Dupuy V."/>
            <person name="Gaurivaud P."/>
            <person name="Jacob D."/>
            <person name="Lemaitre C."/>
            <person name="Manso-Silvan L."/>
            <person name="Nikolski M."/>
            <person name="Nouvel L.-X."/>
            <person name="Poumarat F."/>
            <person name="Tardy F."/>
            <person name="Thebault P."/>
            <person name="Theil S."/>
            <person name="Citti C."/>
            <person name="Thiaucourt F."/>
            <person name="Blanchard A."/>
        </authorList>
    </citation>
    <scope>NUCLEOTIDE SEQUENCE [LARGE SCALE GENOMIC DNA]</scope>
    <source>
        <strain evidence="8 9">14232</strain>
    </source>
</reference>
<evidence type="ECO:0000313" key="9">
    <source>
        <dbReference type="Proteomes" id="UP000028533"/>
    </source>
</evidence>
<evidence type="ECO:0000256" key="2">
    <source>
        <dbReference type="ARBA" id="ARBA00005262"/>
    </source>
</evidence>
<keyword evidence="3" id="KW-1003">Cell membrane</keyword>
<dbReference type="AlphaFoldDB" id="A0A084ERH3"/>
<dbReference type="InterPro" id="IPR003370">
    <property type="entry name" value="Chromate_transpt"/>
</dbReference>
<dbReference type="Pfam" id="PF02417">
    <property type="entry name" value="Chromate_transp"/>
    <property type="match status" value="1"/>
</dbReference>
<organism evidence="8 9">
    <name type="scientific">Mycoplasma capricolum subsp. capricolum 14232</name>
    <dbReference type="NCBI Taxonomy" id="1188238"/>
    <lineage>
        <taxon>Bacteria</taxon>
        <taxon>Bacillati</taxon>
        <taxon>Mycoplasmatota</taxon>
        <taxon>Mollicutes</taxon>
        <taxon>Mycoplasmataceae</taxon>
        <taxon>Mycoplasma</taxon>
    </lineage>
</organism>
<keyword evidence="5 7" id="KW-1133">Transmembrane helix</keyword>
<dbReference type="GO" id="GO:0015109">
    <property type="term" value="F:chromate transmembrane transporter activity"/>
    <property type="evidence" value="ECO:0007669"/>
    <property type="project" value="InterPro"/>
</dbReference>